<evidence type="ECO:0000313" key="1">
    <source>
        <dbReference type="EMBL" id="GBP73288.1"/>
    </source>
</evidence>
<dbReference type="EMBL" id="BGZK01001168">
    <property type="protein sequence ID" value="GBP73288.1"/>
    <property type="molecule type" value="Genomic_DNA"/>
</dbReference>
<name>A0A4C1YBC5_EUMVA</name>
<dbReference type="Proteomes" id="UP000299102">
    <property type="component" value="Unassembled WGS sequence"/>
</dbReference>
<organism evidence="1 2">
    <name type="scientific">Eumeta variegata</name>
    <name type="common">Bagworm moth</name>
    <name type="synonym">Eumeta japonica</name>
    <dbReference type="NCBI Taxonomy" id="151549"/>
    <lineage>
        <taxon>Eukaryota</taxon>
        <taxon>Metazoa</taxon>
        <taxon>Ecdysozoa</taxon>
        <taxon>Arthropoda</taxon>
        <taxon>Hexapoda</taxon>
        <taxon>Insecta</taxon>
        <taxon>Pterygota</taxon>
        <taxon>Neoptera</taxon>
        <taxon>Endopterygota</taxon>
        <taxon>Lepidoptera</taxon>
        <taxon>Glossata</taxon>
        <taxon>Ditrysia</taxon>
        <taxon>Tineoidea</taxon>
        <taxon>Psychidae</taxon>
        <taxon>Oiketicinae</taxon>
        <taxon>Eumeta</taxon>
    </lineage>
</organism>
<reference evidence="1 2" key="1">
    <citation type="journal article" date="2019" name="Commun. Biol.">
        <title>The bagworm genome reveals a unique fibroin gene that provides high tensile strength.</title>
        <authorList>
            <person name="Kono N."/>
            <person name="Nakamura H."/>
            <person name="Ohtoshi R."/>
            <person name="Tomita M."/>
            <person name="Numata K."/>
            <person name="Arakawa K."/>
        </authorList>
    </citation>
    <scope>NUCLEOTIDE SEQUENCE [LARGE SCALE GENOMIC DNA]</scope>
</reference>
<dbReference type="AlphaFoldDB" id="A0A4C1YBC5"/>
<gene>
    <name evidence="1" type="ORF">EVAR_54782_1</name>
</gene>
<keyword evidence="2" id="KW-1185">Reference proteome</keyword>
<protein>
    <submittedName>
        <fullName evidence="1">Uncharacterized protein</fullName>
    </submittedName>
</protein>
<evidence type="ECO:0000313" key="2">
    <source>
        <dbReference type="Proteomes" id="UP000299102"/>
    </source>
</evidence>
<proteinExistence type="predicted"/>
<accession>A0A4C1YBC5</accession>
<sequence length="120" mass="13590">MIGRALRMVRLHSSWELIAKFSLYQNSNTLRLESRSPYPAGRNIRYSKPPSTIKIAKHFPGIATRIPAISPSAQAGPRADTALCKRKSNPLPIPQRGRCDMFVNDAAARRRVYLCTRFQH</sequence>
<comment type="caution">
    <text evidence="1">The sequence shown here is derived from an EMBL/GenBank/DDBJ whole genome shotgun (WGS) entry which is preliminary data.</text>
</comment>